<comment type="caution">
    <text evidence="2">The sequence shown here is derived from an EMBL/GenBank/DDBJ whole genome shotgun (WGS) entry which is preliminary data.</text>
</comment>
<evidence type="ECO:0000313" key="2">
    <source>
        <dbReference type="EMBL" id="HIR62523.1"/>
    </source>
</evidence>
<organism evidence="2 3">
    <name type="scientific">Candidatus Coprenecus avistercoris</name>
    <dbReference type="NCBI Taxonomy" id="2840730"/>
    <lineage>
        <taxon>Bacteria</taxon>
        <taxon>Pseudomonadati</taxon>
        <taxon>Bacteroidota</taxon>
        <taxon>Bacteroidia</taxon>
        <taxon>Bacteroidales</taxon>
        <taxon>Rikenellaceae</taxon>
        <taxon>Rikenellaceae incertae sedis</taxon>
        <taxon>Candidatus Coprenecus</taxon>
    </lineage>
</organism>
<comment type="similarity">
    <text evidence="1">Belongs to the bactofilin family.</text>
</comment>
<sequence length="150" mass="16054">MAKTEIIPQANELCRISKGTKITGLMTSSADIRIDGTFDGTVYTKGKLVIGEAANIKGKIFAQSCDVWGHVEGDIFMEDIINFKANSNFTGSLKTPKLSIEVGVVYNGSCHIITKEEYNKHLHEIPELNKEAAPKPAAAPAAAVHAAAAK</sequence>
<dbReference type="EMBL" id="DVHI01000040">
    <property type="protein sequence ID" value="HIR62523.1"/>
    <property type="molecule type" value="Genomic_DNA"/>
</dbReference>
<evidence type="ECO:0000313" key="3">
    <source>
        <dbReference type="Proteomes" id="UP000886744"/>
    </source>
</evidence>
<dbReference type="AlphaFoldDB" id="A0A9D1E0U4"/>
<protein>
    <submittedName>
        <fullName evidence="2">Polymer-forming cytoskeletal protein</fullName>
    </submittedName>
</protein>
<dbReference type="PANTHER" id="PTHR35024:SF4">
    <property type="entry name" value="POLYMER-FORMING CYTOSKELETAL PROTEIN"/>
    <property type="match status" value="1"/>
</dbReference>
<dbReference type="PANTHER" id="PTHR35024">
    <property type="entry name" value="HYPOTHETICAL CYTOSOLIC PROTEIN"/>
    <property type="match status" value="1"/>
</dbReference>
<proteinExistence type="inferred from homology"/>
<dbReference type="InterPro" id="IPR007607">
    <property type="entry name" value="BacA/B"/>
</dbReference>
<gene>
    <name evidence="2" type="ORF">IAC94_03245</name>
</gene>
<dbReference type="Proteomes" id="UP000886744">
    <property type="component" value="Unassembled WGS sequence"/>
</dbReference>
<accession>A0A9D1E0U4</accession>
<dbReference type="Pfam" id="PF04519">
    <property type="entry name" value="Bactofilin"/>
    <property type="match status" value="1"/>
</dbReference>
<reference evidence="2" key="1">
    <citation type="submission" date="2020-10" db="EMBL/GenBank/DDBJ databases">
        <authorList>
            <person name="Gilroy R."/>
        </authorList>
    </citation>
    <scope>NUCLEOTIDE SEQUENCE</scope>
    <source>
        <strain evidence="2">ChiHjej13B12-12457</strain>
    </source>
</reference>
<evidence type="ECO:0000256" key="1">
    <source>
        <dbReference type="ARBA" id="ARBA00044755"/>
    </source>
</evidence>
<name>A0A9D1E0U4_9BACT</name>
<reference evidence="2" key="2">
    <citation type="journal article" date="2021" name="PeerJ">
        <title>Extensive microbial diversity within the chicken gut microbiome revealed by metagenomics and culture.</title>
        <authorList>
            <person name="Gilroy R."/>
            <person name="Ravi A."/>
            <person name="Getino M."/>
            <person name="Pursley I."/>
            <person name="Horton D.L."/>
            <person name="Alikhan N.F."/>
            <person name="Baker D."/>
            <person name="Gharbi K."/>
            <person name="Hall N."/>
            <person name="Watson M."/>
            <person name="Adriaenssens E.M."/>
            <person name="Foster-Nyarko E."/>
            <person name="Jarju S."/>
            <person name="Secka A."/>
            <person name="Antonio M."/>
            <person name="Oren A."/>
            <person name="Chaudhuri R.R."/>
            <person name="La Ragione R."/>
            <person name="Hildebrand F."/>
            <person name="Pallen M.J."/>
        </authorList>
    </citation>
    <scope>NUCLEOTIDE SEQUENCE</scope>
    <source>
        <strain evidence="2">ChiHjej13B12-12457</strain>
    </source>
</reference>